<proteinExistence type="predicted"/>
<organism evidence="2 3">
    <name type="scientific">Ensete ventricosum</name>
    <name type="common">Abyssinian banana</name>
    <name type="synonym">Musa ensete</name>
    <dbReference type="NCBI Taxonomy" id="4639"/>
    <lineage>
        <taxon>Eukaryota</taxon>
        <taxon>Viridiplantae</taxon>
        <taxon>Streptophyta</taxon>
        <taxon>Embryophyta</taxon>
        <taxon>Tracheophyta</taxon>
        <taxon>Spermatophyta</taxon>
        <taxon>Magnoliopsida</taxon>
        <taxon>Liliopsida</taxon>
        <taxon>Zingiberales</taxon>
        <taxon>Musaceae</taxon>
        <taxon>Ensete</taxon>
    </lineage>
</organism>
<evidence type="ECO:0000256" key="1">
    <source>
        <dbReference type="SAM" id="MobiDB-lite"/>
    </source>
</evidence>
<dbReference type="AlphaFoldDB" id="A0A426XQM5"/>
<evidence type="ECO:0000313" key="2">
    <source>
        <dbReference type="EMBL" id="RRT41833.1"/>
    </source>
</evidence>
<gene>
    <name evidence="2" type="ORF">B296_00011587</name>
</gene>
<dbReference type="EMBL" id="AMZH03018255">
    <property type="protein sequence ID" value="RRT41833.1"/>
    <property type="molecule type" value="Genomic_DNA"/>
</dbReference>
<evidence type="ECO:0000313" key="3">
    <source>
        <dbReference type="Proteomes" id="UP000287651"/>
    </source>
</evidence>
<reference evidence="2 3" key="1">
    <citation type="journal article" date="2014" name="Agronomy (Basel)">
        <title>A Draft Genome Sequence for Ensete ventricosum, the Drought-Tolerant Tree Against Hunger.</title>
        <authorList>
            <person name="Harrison J."/>
            <person name="Moore K.A."/>
            <person name="Paszkiewicz K."/>
            <person name="Jones T."/>
            <person name="Grant M."/>
            <person name="Ambacheew D."/>
            <person name="Muzemil S."/>
            <person name="Studholme D.J."/>
        </authorList>
    </citation>
    <scope>NUCLEOTIDE SEQUENCE [LARGE SCALE GENOMIC DNA]</scope>
</reference>
<feature type="non-terminal residue" evidence="2">
    <location>
        <position position="1"/>
    </location>
</feature>
<protein>
    <submittedName>
        <fullName evidence="2">Uncharacterized protein</fullName>
    </submittedName>
</protein>
<name>A0A426XQM5_ENSVE</name>
<sequence length="75" mass="7890">FRQFDSTVVIGYLSCCGQNLEVDDSIPNLSSSRGVMCSGYPSESSGFGLEEKEAAGKEGSSGVNMHVDGVRPIEA</sequence>
<dbReference type="Proteomes" id="UP000287651">
    <property type="component" value="Unassembled WGS sequence"/>
</dbReference>
<feature type="region of interest" description="Disordered" evidence="1">
    <location>
        <begin position="51"/>
        <end position="75"/>
    </location>
</feature>
<comment type="caution">
    <text evidence="2">The sequence shown here is derived from an EMBL/GenBank/DDBJ whole genome shotgun (WGS) entry which is preliminary data.</text>
</comment>
<accession>A0A426XQM5</accession>